<organism evidence="1 2">
    <name type="scientific">Clonorchis sinensis</name>
    <name type="common">Chinese liver fluke</name>
    <dbReference type="NCBI Taxonomy" id="79923"/>
    <lineage>
        <taxon>Eukaryota</taxon>
        <taxon>Metazoa</taxon>
        <taxon>Spiralia</taxon>
        <taxon>Lophotrochozoa</taxon>
        <taxon>Platyhelminthes</taxon>
        <taxon>Trematoda</taxon>
        <taxon>Digenea</taxon>
        <taxon>Opisthorchiida</taxon>
        <taxon>Opisthorchiata</taxon>
        <taxon>Opisthorchiidae</taxon>
        <taxon>Clonorchis</taxon>
    </lineage>
</organism>
<name>G7YNN1_CLOSI</name>
<accession>G7YNN1</accession>
<gene>
    <name evidence="1" type="ORF">CLF_103846</name>
</gene>
<feature type="non-terminal residue" evidence="1">
    <location>
        <position position="1"/>
    </location>
</feature>
<reference evidence="1" key="1">
    <citation type="journal article" date="2011" name="Genome Biol.">
        <title>The draft genome of the carcinogenic human liver fluke Clonorchis sinensis.</title>
        <authorList>
            <person name="Wang X."/>
            <person name="Chen W."/>
            <person name="Huang Y."/>
            <person name="Sun J."/>
            <person name="Men J."/>
            <person name="Liu H."/>
            <person name="Luo F."/>
            <person name="Guo L."/>
            <person name="Lv X."/>
            <person name="Deng C."/>
            <person name="Zhou C."/>
            <person name="Fan Y."/>
            <person name="Li X."/>
            <person name="Huang L."/>
            <person name="Hu Y."/>
            <person name="Liang C."/>
            <person name="Hu X."/>
            <person name="Xu J."/>
            <person name="Yu X."/>
        </authorList>
    </citation>
    <scope>NUCLEOTIDE SEQUENCE [LARGE SCALE GENOMIC DNA]</scope>
    <source>
        <strain evidence="1">Henan</strain>
    </source>
</reference>
<keyword evidence="2" id="KW-1185">Reference proteome</keyword>
<dbReference type="AlphaFoldDB" id="G7YNN1"/>
<proteinExistence type="predicted"/>
<reference key="2">
    <citation type="submission" date="2011-10" db="EMBL/GenBank/DDBJ databases">
        <title>The genome and transcriptome sequence of Clonorchis sinensis provide insights into the carcinogenic liver fluke.</title>
        <authorList>
            <person name="Wang X."/>
            <person name="Huang Y."/>
            <person name="Chen W."/>
            <person name="Liu H."/>
            <person name="Guo L."/>
            <person name="Chen Y."/>
            <person name="Luo F."/>
            <person name="Zhou W."/>
            <person name="Sun J."/>
            <person name="Mao Q."/>
            <person name="Liang P."/>
            <person name="Zhou C."/>
            <person name="Tian Y."/>
            <person name="Men J."/>
            <person name="Lv X."/>
            <person name="Huang L."/>
            <person name="Zhou J."/>
            <person name="Hu Y."/>
            <person name="Li R."/>
            <person name="Zhang F."/>
            <person name="Lei H."/>
            <person name="Li X."/>
            <person name="Hu X."/>
            <person name="Liang C."/>
            <person name="Xu J."/>
            <person name="Wu Z."/>
            <person name="Yu X."/>
        </authorList>
    </citation>
    <scope>NUCLEOTIDE SEQUENCE</scope>
    <source>
        <strain>Henan</strain>
    </source>
</reference>
<sequence length="66" mass="7868">ATVRDVLLYGCEIWPVRSLELRRLQDSENRFLRIKALVGYFRRIRDETIIRRTFGCTAEMSFVECV</sequence>
<dbReference type="Proteomes" id="UP000008909">
    <property type="component" value="Unassembled WGS sequence"/>
</dbReference>
<protein>
    <submittedName>
        <fullName evidence="1">Uncharacterized protein</fullName>
    </submittedName>
</protein>
<evidence type="ECO:0000313" key="2">
    <source>
        <dbReference type="Proteomes" id="UP000008909"/>
    </source>
</evidence>
<evidence type="ECO:0000313" key="1">
    <source>
        <dbReference type="EMBL" id="GAA54562.1"/>
    </source>
</evidence>
<dbReference type="EMBL" id="DF143902">
    <property type="protein sequence ID" value="GAA54562.1"/>
    <property type="molecule type" value="Genomic_DNA"/>
</dbReference>